<comment type="caution">
    <text evidence="1">The sequence shown here is derived from an EMBL/GenBank/DDBJ whole genome shotgun (WGS) entry which is preliminary data.</text>
</comment>
<name>A0ABT0UIH3_9ACTN</name>
<evidence type="ECO:0000313" key="1">
    <source>
        <dbReference type="EMBL" id="MCM2387248.1"/>
    </source>
</evidence>
<protein>
    <submittedName>
        <fullName evidence="1">Uncharacterized protein</fullName>
    </submittedName>
</protein>
<accession>A0ABT0UIH3</accession>
<dbReference type="EMBL" id="JAMQAW010000002">
    <property type="protein sequence ID" value="MCM2387248.1"/>
    <property type="molecule type" value="Genomic_DNA"/>
</dbReference>
<proteinExistence type="predicted"/>
<dbReference type="RefSeq" id="WP_250917598.1">
    <property type="nucleotide sequence ID" value="NZ_JAMQAW010000002.1"/>
</dbReference>
<sequence length="70" mass="7744">MRGGAAYDSGWDKNHPWAIPAADERTDHLFPNGRVTTMSAPAIRERFCHTARPFAGLSISSPYPRESSRA</sequence>
<keyword evidence="2" id="KW-1185">Reference proteome</keyword>
<gene>
    <name evidence="1" type="ORF">NBG84_02785</name>
</gene>
<organism evidence="1 2">
    <name type="scientific">Streptomyces albipurpureus</name>
    <dbReference type="NCBI Taxonomy" id="2897419"/>
    <lineage>
        <taxon>Bacteria</taxon>
        <taxon>Bacillati</taxon>
        <taxon>Actinomycetota</taxon>
        <taxon>Actinomycetes</taxon>
        <taxon>Kitasatosporales</taxon>
        <taxon>Streptomycetaceae</taxon>
        <taxon>Streptomyces</taxon>
    </lineage>
</organism>
<dbReference type="Proteomes" id="UP001431429">
    <property type="component" value="Unassembled WGS sequence"/>
</dbReference>
<evidence type="ECO:0000313" key="2">
    <source>
        <dbReference type="Proteomes" id="UP001431429"/>
    </source>
</evidence>
<reference evidence="1" key="1">
    <citation type="submission" date="2022-06" db="EMBL/GenBank/DDBJ databases">
        <title>Genome public.</title>
        <authorList>
            <person name="Sun Q."/>
        </authorList>
    </citation>
    <scope>NUCLEOTIDE SEQUENCE</scope>
    <source>
        <strain evidence="1">CWNU-1</strain>
    </source>
</reference>